<comment type="catalytic activity">
    <reaction evidence="8">
        <text>tRNA(Trp) + L-tryptophan + ATP = L-tryptophyl-tRNA(Trp) + AMP + diphosphate + H(+)</text>
        <dbReference type="Rhea" id="RHEA:24080"/>
        <dbReference type="Rhea" id="RHEA-COMP:9671"/>
        <dbReference type="Rhea" id="RHEA-COMP:9705"/>
        <dbReference type="ChEBI" id="CHEBI:15378"/>
        <dbReference type="ChEBI" id="CHEBI:30616"/>
        <dbReference type="ChEBI" id="CHEBI:33019"/>
        <dbReference type="ChEBI" id="CHEBI:57912"/>
        <dbReference type="ChEBI" id="CHEBI:78442"/>
        <dbReference type="ChEBI" id="CHEBI:78535"/>
        <dbReference type="ChEBI" id="CHEBI:456215"/>
        <dbReference type="EC" id="6.1.1.2"/>
    </reaction>
</comment>
<evidence type="ECO:0000256" key="3">
    <source>
        <dbReference type="ARBA" id="ARBA00022598"/>
    </source>
</evidence>
<dbReference type="PRINTS" id="PR01039">
    <property type="entry name" value="TRNASYNTHTRP"/>
</dbReference>
<dbReference type="GO" id="GO:0004830">
    <property type="term" value="F:tryptophan-tRNA ligase activity"/>
    <property type="evidence" value="ECO:0007669"/>
    <property type="project" value="UniProtKB-UniRule"/>
</dbReference>
<accession>A0A6L5XD14</accession>
<evidence type="ECO:0000256" key="7">
    <source>
        <dbReference type="ARBA" id="ARBA00023146"/>
    </source>
</evidence>
<evidence type="ECO:0000256" key="2">
    <source>
        <dbReference type="ARBA" id="ARBA00013161"/>
    </source>
</evidence>
<evidence type="ECO:0000256" key="8">
    <source>
        <dbReference type="ARBA" id="ARBA00049929"/>
    </source>
</evidence>
<dbReference type="FunFam" id="1.10.240.10:FF:000005">
    <property type="entry name" value="Tryptophan--tRNA ligase"/>
    <property type="match status" value="1"/>
</dbReference>
<dbReference type="InterPro" id="IPR050203">
    <property type="entry name" value="Trp-tRNA_synthetase"/>
</dbReference>
<dbReference type="SUPFAM" id="SSF52374">
    <property type="entry name" value="Nucleotidylyl transferase"/>
    <property type="match status" value="1"/>
</dbReference>
<dbReference type="NCBIfam" id="TIGR00233">
    <property type="entry name" value="trpS"/>
    <property type="match status" value="1"/>
</dbReference>
<evidence type="ECO:0000256" key="10">
    <source>
        <dbReference type="RuleBase" id="RU363036"/>
    </source>
</evidence>
<dbReference type="AlphaFoldDB" id="A0A6L5XD14"/>
<comment type="similarity">
    <text evidence="1 10">Belongs to the class-I aminoacyl-tRNA synthetase family.</text>
</comment>
<dbReference type="GO" id="GO:0006436">
    <property type="term" value="P:tryptophanyl-tRNA aminoacylation"/>
    <property type="evidence" value="ECO:0007669"/>
    <property type="project" value="UniProtKB-UniRule"/>
</dbReference>
<dbReference type="GO" id="GO:0005524">
    <property type="term" value="F:ATP binding"/>
    <property type="evidence" value="ECO:0007669"/>
    <property type="project" value="UniProtKB-KW"/>
</dbReference>
<dbReference type="PROSITE" id="PS00178">
    <property type="entry name" value="AA_TRNA_LIGASE_I"/>
    <property type="match status" value="1"/>
</dbReference>
<dbReference type="PANTHER" id="PTHR43766:SF1">
    <property type="entry name" value="TRYPTOPHAN--TRNA LIGASE, MITOCHONDRIAL"/>
    <property type="match status" value="1"/>
</dbReference>
<sequence length="364" mass="41472">MGKVILTGDRPTGRLHVGHYVGSLRRRVELQNEGDYDRMFVFMADVQALTDNADNPEKIRQNIIEVALDYLAAGLDPEKCTLFIQSQIPELSELTTYLMNLITVSRVQRNPTVKTEIKMRNFEANIPLGFFCYPVSQAADITLFKANIVPAGEDQEPMLEVTRELVNRFNNTYGPVLVEPSIMLPPEGACRRLPGIDGKAKMSKSLGNCIYLSDTADEVWQKVRSMYTDPTHVNLNDPGHVEGNMVFTYLDAFSTPEDFAECWPEYSGLDELKEHYCKGGLGDMKCKKFLNRVLNRTLEPMRERRREFEKDIPEVYNILKKGTESAREVAARTIDEVRHAMRIDYFNDAALIAEQAERFASKQQ</sequence>
<keyword evidence="6 10" id="KW-0648">Protein biosynthesis</keyword>
<name>A0A6L5XD14_9BACT</name>
<keyword evidence="12" id="KW-1185">Reference proteome</keyword>
<dbReference type="EMBL" id="VULT01000016">
    <property type="protein sequence ID" value="MSS18131.1"/>
    <property type="molecule type" value="Genomic_DNA"/>
</dbReference>
<dbReference type="Pfam" id="PF00579">
    <property type="entry name" value="tRNA-synt_1b"/>
    <property type="match status" value="1"/>
</dbReference>
<dbReference type="InterPro" id="IPR014729">
    <property type="entry name" value="Rossmann-like_a/b/a_fold"/>
</dbReference>
<dbReference type="FunFam" id="3.40.50.620:FF:000094">
    <property type="entry name" value="Tryptophan--tRNA ligase"/>
    <property type="match status" value="1"/>
</dbReference>
<dbReference type="CDD" id="cd00806">
    <property type="entry name" value="TrpRS_core"/>
    <property type="match status" value="1"/>
</dbReference>
<evidence type="ECO:0000256" key="6">
    <source>
        <dbReference type="ARBA" id="ARBA00022917"/>
    </source>
</evidence>
<evidence type="ECO:0000313" key="11">
    <source>
        <dbReference type="EMBL" id="MSS18131.1"/>
    </source>
</evidence>
<gene>
    <name evidence="11" type="primary">trpS</name>
    <name evidence="11" type="ORF">FYJ29_10235</name>
</gene>
<organism evidence="11 12">
    <name type="scientific">Sodaliphilus pleomorphus</name>
    <dbReference type="NCBI Taxonomy" id="2606626"/>
    <lineage>
        <taxon>Bacteria</taxon>
        <taxon>Pseudomonadati</taxon>
        <taxon>Bacteroidota</taxon>
        <taxon>Bacteroidia</taxon>
        <taxon>Bacteroidales</taxon>
        <taxon>Muribaculaceae</taxon>
        <taxon>Sodaliphilus</taxon>
    </lineage>
</organism>
<dbReference type="GO" id="GO:0005829">
    <property type="term" value="C:cytosol"/>
    <property type="evidence" value="ECO:0007669"/>
    <property type="project" value="TreeGrafter"/>
</dbReference>
<dbReference type="Gene3D" id="3.40.50.620">
    <property type="entry name" value="HUPs"/>
    <property type="match status" value="1"/>
</dbReference>
<proteinExistence type="inferred from homology"/>
<dbReference type="RefSeq" id="WP_154327073.1">
    <property type="nucleotide sequence ID" value="NZ_CP045696.1"/>
</dbReference>
<dbReference type="PANTHER" id="PTHR43766">
    <property type="entry name" value="TRYPTOPHAN--TRNA LIGASE, MITOCHONDRIAL"/>
    <property type="match status" value="1"/>
</dbReference>
<reference evidence="11 12" key="1">
    <citation type="submission" date="2019-08" db="EMBL/GenBank/DDBJ databases">
        <title>In-depth cultivation of the pig gut microbiome towards novel bacterial diversity and tailored functional studies.</title>
        <authorList>
            <person name="Wylensek D."/>
            <person name="Hitch T.C.A."/>
            <person name="Clavel T."/>
        </authorList>
    </citation>
    <scope>NUCLEOTIDE SEQUENCE [LARGE SCALE GENOMIC DNA]</scope>
    <source>
        <strain evidence="11 12">Oil-RF-744-WCA-WT-10</strain>
    </source>
</reference>
<evidence type="ECO:0000256" key="4">
    <source>
        <dbReference type="ARBA" id="ARBA00022741"/>
    </source>
</evidence>
<protein>
    <recommendedName>
        <fullName evidence="2 9">Tryptophan--tRNA ligase</fullName>
        <ecNumber evidence="2 9">6.1.1.2</ecNumber>
    </recommendedName>
</protein>
<keyword evidence="4 10" id="KW-0547">Nucleotide-binding</keyword>
<keyword evidence="3 10" id="KW-0436">Ligase</keyword>
<dbReference type="EC" id="6.1.1.2" evidence="2 9"/>
<keyword evidence="5 10" id="KW-0067">ATP-binding</keyword>
<comment type="caution">
    <text evidence="11">The sequence shown here is derived from an EMBL/GenBank/DDBJ whole genome shotgun (WGS) entry which is preliminary data.</text>
</comment>
<keyword evidence="7 10" id="KW-0030">Aminoacyl-tRNA synthetase</keyword>
<dbReference type="InterPro" id="IPR001412">
    <property type="entry name" value="aa-tRNA-synth_I_CS"/>
</dbReference>
<dbReference type="Gene3D" id="1.10.240.10">
    <property type="entry name" value="Tyrosyl-Transfer RNA Synthetase"/>
    <property type="match status" value="1"/>
</dbReference>
<evidence type="ECO:0000313" key="12">
    <source>
        <dbReference type="Proteomes" id="UP000483362"/>
    </source>
</evidence>
<evidence type="ECO:0000256" key="5">
    <source>
        <dbReference type="ARBA" id="ARBA00022840"/>
    </source>
</evidence>
<dbReference type="InterPro" id="IPR002305">
    <property type="entry name" value="aa-tRNA-synth_Ic"/>
</dbReference>
<evidence type="ECO:0000256" key="1">
    <source>
        <dbReference type="ARBA" id="ARBA00005594"/>
    </source>
</evidence>
<dbReference type="InterPro" id="IPR002306">
    <property type="entry name" value="Trp-tRNA-ligase"/>
</dbReference>
<dbReference type="Proteomes" id="UP000483362">
    <property type="component" value="Unassembled WGS sequence"/>
</dbReference>
<evidence type="ECO:0000256" key="9">
    <source>
        <dbReference type="NCBIfam" id="TIGR00233"/>
    </source>
</evidence>